<dbReference type="Pfam" id="PF08030">
    <property type="entry name" value="NAD_binding_6"/>
    <property type="match status" value="1"/>
</dbReference>
<feature type="domain" description="FAD-binding FR-type" evidence="7">
    <location>
        <begin position="358"/>
        <end position="462"/>
    </location>
</feature>
<dbReference type="Pfam" id="PF01794">
    <property type="entry name" value="Ferric_reduct"/>
    <property type="match status" value="1"/>
</dbReference>
<dbReference type="InterPro" id="IPR050369">
    <property type="entry name" value="RBOH/FRE"/>
</dbReference>
<keyword evidence="3 6" id="KW-1133">Transmembrane helix</keyword>
<dbReference type="GO" id="GO:0005886">
    <property type="term" value="C:plasma membrane"/>
    <property type="evidence" value="ECO:0007669"/>
    <property type="project" value="TreeGrafter"/>
</dbReference>
<feature type="transmembrane region" description="Helical" evidence="6">
    <location>
        <begin position="240"/>
        <end position="262"/>
    </location>
</feature>
<evidence type="ECO:0000256" key="2">
    <source>
        <dbReference type="ARBA" id="ARBA00022692"/>
    </source>
</evidence>
<dbReference type="EMBL" id="QUTI01028974">
    <property type="protein sequence ID" value="RLO04380.1"/>
    <property type="molecule type" value="Genomic_DNA"/>
</dbReference>
<dbReference type="InterPro" id="IPR039261">
    <property type="entry name" value="FNR_nucleotide-bd"/>
</dbReference>
<gene>
    <name evidence="9" type="ORF">DYB28_004551</name>
    <name evidence="8" type="ORF">DYB36_010445</name>
</gene>
<keyword evidence="5 6" id="KW-0472">Membrane</keyword>
<dbReference type="GO" id="GO:0016491">
    <property type="term" value="F:oxidoreductase activity"/>
    <property type="evidence" value="ECO:0007669"/>
    <property type="project" value="UniProtKB-KW"/>
</dbReference>
<dbReference type="PROSITE" id="PS51384">
    <property type="entry name" value="FAD_FR"/>
    <property type="match status" value="1"/>
</dbReference>
<dbReference type="Proteomes" id="UP000275652">
    <property type="component" value="Unassembled WGS sequence"/>
</dbReference>
<evidence type="ECO:0000259" key="7">
    <source>
        <dbReference type="PROSITE" id="PS51384"/>
    </source>
</evidence>
<reference evidence="9 11" key="1">
    <citation type="journal article" date="2018" name="J. Invertebr. Pathol.">
        <title>New genotyping method for the causative agent of crayfish plague (Aphanomyces astaci) based on whole genome data.</title>
        <authorList>
            <person name="Minardi D."/>
            <person name="Studholme D.J."/>
            <person name="van der Giezen M."/>
            <person name="Pretto T."/>
            <person name="Oidtmann B."/>
        </authorList>
    </citation>
    <scope>NUCLEOTIDE SEQUENCE [LARGE SCALE GENOMIC DNA]</scope>
    <source>
        <strain evidence="9 11">KB13</strain>
    </source>
</reference>
<evidence type="ECO:0000313" key="9">
    <source>
        <dbReference type="EMBL" id="RLO04380.1"/>
    </source>
</evidence>
<dbReference type="PANTHER" id="PTHR11972:SF193">
    <property type="entry name" value="FAD-BINDING FR-TYPE DOMAIN-CONTAINING PROTEIN"/>
    <property type="match status" value="1"/>
</dbReference>
<accession>A0A397A8K0</accession>
<evidence type="ECO:0000313" key="8">
    <source>
        <dbReference type="EMBL" id="RHY02625.1"/>
    </source>
</evidence>
<evidence type="ECO:0000313" key="11">
    <source>
        <dbReference type="Proteomes" id="UP000275652"/>
    </source>
</evidence>
<feature type="transmembrane region" description="Helical" evidence="6">
    <location>
        <begin position="287"/>
        <end position="308"/>
    </location>
</feature>
<feature type="transmembrane region" description="Helical" evidence="6">
    <location>
        <begin position="576"/>
        <end position="596"/>
    </location>
</feature>
<evidence type="ECO:0000256" key="5">
    <source>
        <dbReference type="ARBA" id="ARBA00023136"/>
    </source>
</evidence>
<proteinExistence type="predicted"/>
<dbReference type="InterPro" id="IPR017938">
    <property type="entry name" value="Riboflavin_synthase-like_b-brl"/>
</dbReference>
<dbReference type="PANTHER" id="PTHR11972">
    <property type="entry name" value="NADPH OXIDASE"/>
    <property type="match status" value="1"/>
</dbReference>
<keyword evidence="4" id="KW-0560">Oxidoreductase</keyword>
<dbReference type="Proteomes" id="UP000265427">
    <property type="component" value="Unassembled WGS sequence"/>
</dbReference>
<sequence length="724" mass="80065">MTEGPVSQYVGATTPKQSEHLYAFSANNDPPLHGSGLSPRLGHHASASPTSRVFGILGHGIVGLLLVLAVLTPAGYNFPLYAPTFSTPMSTWWGVNPKVKGSGHSEMVVPTYFFLGTVLPVLVAGVLFALVQVKAPVGSPSPLSPFLHRKPKLFKSMLSYGEILFIAVIVTVNVLVFNYQFVKRYKPTNTTADTFKNVGTALGFTGLFDMVLVALPATRHSFWMEWLDIPYAHGVKYHKWIGVLTIVAFVAHTVCFVVYYAIVGKLYKLLPCVNCDMATDGMANWEYFFGILSMACFVVMGATSLPYVRRHHYTVFYATHFLFIPATLFAVFHWGNIIYFLFTSIVLYVGNRMLSQASIVTPVSLARAVQLSSDVVELSFECATGYSPGDAVWIKVPALSKTQWHPFSVASTPLETPDLLTIYVKNLGSWTAGLHEYIGQCQEKNVQPVIYMDGGYTSAAPIPATHSDVVFIGGGIGITPLMGQLLHILRSHPTQNAWLIWNVRRKDMLVAFQSWLHHIEVLGGSRLKIRLHVTQDDTTSFDLDTHDDKPRHARYVDGHVAVESRPYSHVSTFKRVWMLLLAFGFSGGLLVAVTFGNKIQSNPPRLWLLQRFVQFCVVVLGCFLAYWVIKYANGRSSQHQLTGVVSSSSGGRDGKVHLNADEMTAHFNVQTGRANLADLFHEIEASRVSTVGVYVSGPMSLIHAVDLHGQGISKFHIRHEVFEL</sequence>
<dbReference type="Gene3D" id="3.40.50.80">
    <property type="entry name" value="Nucleotide-binding domain of ferredoxin-NADP reductase (FNR) module"/>
    <property type="match status" value="1"/>
</dbReference>
<dbReference type="CDD" id="cd06186">
    <property type="entry name" value="NOX_Duox_like_FAD_NADP"/>
    <property type="match status" value="1"/>
</dbReference>
<dbReference type="InterPro" id="IPR013121">
    <property type="entry name" value="Fe_red_NAD-bd_6"/>
</dbReference>
<keyword evidence="2 6" id="KW-0812">Transmembrane</keyword>
<dbReference type="VEuPathDB" id="FungiDB:H257_17750"/>
<feature type="transmembrane region" description="Helical" evidence="6">
    <location>
        <begin position="315"/>
        <end position="331"/>
    </location>
</feature>
<name>A0A397A8K0_APHAT</name>
<feature type="transmembrane region" description="Helical" evidence="6">
    <location>
        <begin position="158"/>
        <end position="181"/>
    </location>
</feature>
<feature type="transmembrane region" description="Helical" evidence="6">
    <location>
        <begin position="53"/>
        <end position="76"/>
    </location>
</feature>
<dbReference type="SFLD" id="SFLDG01168">
    <property type="entry name" value="Ferric_reductase_subgroup_(FRE"/>
    <property type="match status" value="1"/>
</dbReference>
<dbReference type="SUPFAM" id="SSF63380">
    <property type="entry name" value="Riboflavin synthase domain-like"/>
    <property type="match status" value="1"/>
</dbReference>
<feature type="transmembrane region" description="Helical" evidence="6">
    <location>
        <begin position="608"/>
        <end position="629"/>
    </location>
</feature>
<comment type="subcellular location">
    <subcellularLocation>
        <location evidence="1">Membrane</location>
        <topology evidence="1">Multi-pass membrane protein</topology>
    </subcellularLocation>
</comment>
<evidence type="ECO:0000256" key="6">
    <source>
        <dbReference type="SAM" id="Phobius"/>
    </source>
</evidence>
<dbReference type="InterPro" id="IPR017927">
    <property type="entry name" value="FAD-bd_FR_type"/>
</dbReference>
<evidence type="ECO:0000313" key="10">
    <source>
        <dbReference type="Proteomes" id="UP000265427"/>
    </source>
</evidence>
<organism evidence="8 10">
    <name type="scientific">Aphanomyces astaci</name>
    <name type="common">Crayfish plague agent</name>
    <dbReference type="NCBI Taxonomy" id="112090"/>
    <lineage>
        <taxon>Eukaryota</taxon>
        <taxon>Sar</taxon>
        <taxon>Stramenopiles</taxon>
        <taxon>Oomycota</taxon>
        <taxon>Saprolegniomycetes</taxon>
        <taxon>Saprolegniales</taxon>
        <taxon>Verrucalvaceae</taxon>
        <taxon>Aphanomyces</taxon>
    </lineage>
</organism>
<protein>
    <recommendedName>
        <fullName evidence="7">FAD-binding FR-type domain-containing protein</fullName>
    </recommendedName>
</protein>
<reference evidence="8 10" key="2">
    <citation type="submission" date="2018-08" db="EMBL/GenBank/DDBJ databases">
        <title>Aphanomyces genome sequencing and annotation.</title>
        <authorList>
            <person name="Minardi D."/>
            <person name="Oidtmann B."/>
            <person name="Van Der Giezen M."/>
            <person name="Studholme D.J."/>
        </authorList>
    </citation>
    <scope>NUCLEOTIDE SEQUENCE [LARGE SCALE GENOMIC DNA]</scope>
    <source>
        <strain evidence="8 10">Kv</strain>
    </source>
</reference>
<evidence type="ECO:0000256" key="1">
    <source>
        <dbReference type="ARBA" id="ARBA00004141"/>
    </source>
</evidence>
<feature type="transmembrane region" description="Helical" evidence="6">
    <location>
        <begin position="112"/>
        <end position="137"/>
    </location>
</feature>
<feature type="transmembrane region" description="Helical" evidence="6">
    <location>
        <begin position="201"/>
        <end position="219"/>
    </location>
</feature>
<dbReference type="InterPro" id="IPR013112">
    <property type="entry name" value="FAD-bd_8"/>
</dbReference>
<evidence type="ECO:0000256" key="3">
    <source>
        <dbReference type="ARBA" id="ARBA00022989"/>
    </source>
</evidence>
<dbReference type="SUPFAM" id="SSF52343">
    <property type="entry name" value="Ferredoxin reductase-like, C-terminal NADP-linked domain"/>
    <property type="match status" value="1"/>
</dbReference>
<dbReference type="AlphaFoldDB" id="A0A397A8K0"/>
<dbReference type="EMBL" id="QUSZ01007414">
    <property type="protein sequence ID" value="RHY02625.1"/>
    <property type="molecule type" value="Genomic_DNA"/>
</dbReference>
<dbReference type="InterPro" id="IPR013130">
    <property type="entry name" value="Fe3_Rdtase_TM_dom"/>
</dbReference>
<comment type="caution">
    <text evidence="8">The sequence shown here is derived from an EMBL/GenBank/DDBJ whole genome shotgun (WGS) entry which is preliminary data.</text>
</comment>
<evidence type="ECO:0000256" key="4">
    <source>
        <dbReference type="ARBA" id="ARBA00023002"/>
    </source>
</evidence>
<dbReference type="Pfam" id="PF08022">
    <property type="entry name" value="FAD_binding_8"/>
    <property type="match status" value="1"/>
</dbReference>
<dbReference type="SFLD" id="SFLDS00052">
    <property type="entry name" value="Ferric_Reductase_Domain"/>
    <property type="match status" value="1"/>
</dbReference>